<dbReference type="InterPro" id="IPR003694">
    <property type="entry name" value="NAD_synthase"/>
</dbReference>
<dbReference type="Pfam" id="PF02540">
    <property type="entry name" value="NAD_synthase"/>
    <property type="match status" value="1"/>
</dbReference>
<dbReference type="PANTHER" id="PTHR23090:SF9">
    <property type="entry name" value="GLUTAMINE-DEPENDENT NAD(+) SYNTHETASE"/>
    <property type="match status" value="1"/>
</dbReference>
<dbReference type="FunFam" id="3.40.50.620:FF:000106">
    <property type="entry name" value="Glutamine-dependent NAD(+) synthetase"/>
    <property type="match status" value="1"/>
</dbReference>
<feature type="binding site" description="in other chain" evidence="8">
    <location>
        <position position="121"/>
    </location>
    <ligand>
        <name>deamido-NAD(+)</name>
        <dbReference type="ChEBI" id="CHEBI:58437"/>
        <note>ligand shared between two neighboring subunits</note>
    </ligand>
</feature>
<dbReference type="UniPathway" id="UPA00253">
    <property type="reaction ID" value="UER00333"/>
</dbReference>
<dbReference type="GO" id="GO:0009435">
    <property type="term" value="P:NAD+ biosynthetic process"/>
    <property type="evidence" value="ECO:0007669"/>
    <property type="project" value="UniProtKB-UniRule"/>
</dbReference>
<evidence type="ECO:0000256" key="1">
    <source>
        <dbReference type="ARBA" id="ARBA00005859"/>
    </source>
</evidence>
<dbReference type="GO" id="GO:0004359">
    <property type="term" value="F:glutaminase activity"/>
    <property type="evidence" value="ECO:0007669"/>
    <property type="project" value="InterPro"/>
</dbReference>
<dbReference type="HAMAP" id="MF_00193">
    <property type="entry name" value="NadE_ammonia_dep"/>
    <property type="match status" value="1"/>
</dbReference>
<keyword evidence="5 8" id="KW-0067">ATP-binding</keyword>
<comment type="subunit">
    <text evidence="8">Homodimer.</text>
</comment>
<feature type="binding site" evidence="8">
    <location>
        <position position="170"/>
    </location>
    <ligand>
        <name>ATP</name>
        <dbReference type="ChEBI" id="CHEBI:30616"/>
    </ligand>
</feature>
<dbReference type="Gene3D" id="3.40.50.620">
    <property type="entry name" value="HUPs"/>
    <property type="match status" value="1"/>
</dbReference>
<accession>A0A075GMZ1</accession>
<dbReference type="GO" id="GO:0046872">
    <property type="term" value="F:metal ion binding"/>
    <property type="evidence" value="ECO:0007669"/>
    <property type="project" value="UniProtKB-KW"/>
</dbReference>
<keyword evidence="7 8" id="KW-0520">NAD</keyword>
<dbReference type="GO" id="GO:0003952">
    <property type="term" value="F:NAD+ synthase (glutamine-hydrolyzing) activity"/>
    <property type="evidence" value="ECO:0007669"/>
    <property type="project" value="InterPro"/>
</dbReference>
<dbReference type="NCBIfam" id="TIGR00552">
    <property type="entry name" value="nadE"/>
    <property type="match status" value="1"/>
</dbReference>
<evidence type="ECO:0000256" key="10">
    <source>
        <dbReference type="RuleBase" id="RU003812"/>
    </source>
</evidence>
<dbReference type="EC" id="6.3.1.5" evidence="8 10"/>
<feature type="binding site" evidence="8">
    <location>
        <position position="161"/>
    </location>
    <ligand>
        <name>deamido-NAD(+)</name>
        <dbReference type="ChEBI" id="CHEBI:58437"/>
        <note>ligand shared between two neighboring subunits</note>
    </ligand>
</feature>
<feature type="binding site" evidence="8">
    <location>
        <position position="146"/>
    </location>
    <ligand>
        <name>Mg(2+)</name>
        <dbReference type="ChEBI" id="CHEBI:18420"/>
    </ligand>
</feature>
<comment type="function">
    <text evidence="8">Catalyzes the ATP-dependent amidation of deamido-NAD to form NAD. Uses ammonia as a nitrogen source.</text>
</comment>
<dbReference type="InterPro" id="IPR022926">
    <property type="entry name" value="NH(3)-dep_NAD(+)_synth"/>
</dbReference>
<keyword evidence="4 8" id="KW-0547">Nucleotide-binding</keyword>
<dbReference type="GO" id="GO:0008795">
    <property type="term" value="F:NAD+ synthase activity"/>
    <property type="evidence" value="ECO:0007669"/>
    <property type="project" value="UniProtKB-UniRule"/>
</dbReference>
<evidence type="ECO:0000256" key="3">
    <source>
        <dbReference type="ARBA" id="ARBA00022723"/>
    </source>
</evidence>
<dbReference type="NCBIfam" id="NF010587">
    <property type="entry name" value="PRK13980.1"/>
    <property type="match status" value="1"/>
</dbReference>
<dbReference type="GO" id="GO:0005737">
    <property type="term" value="C:cytoplasm"/>
    <property type="evidence" value="ECO:0007669"/>
    <property type="project" value="InterPro"/>
</dbReference>
<feature type="binding site" evidence="8">
    <location>
        <position position="192"/>
    </location>
    <ligand>
        <name>ATP</name>
        <dbReference type="ChEBI" id="CHEBI:30616"/>
    </ligand>
</feature>
<feature type="binding site" evidence="8">
    <location>
        <position position="46"/>
    </location>
    <ligand>
        <name>Mg(2+)</name>
        <dbReference type="ChEBI" id="CHEBI:18420"/>
    </ligand>
</feature>
<comment type="catalytic activity">
    <reaction evidence="8 10">
        <text>deamido-NAD(+) + NH4(+) + ATP = AMP + diphosphate + NAD(+) + H(+)</text>
        <dbReference type="Rhea" id="RHEA:21188"/>
        <dbReference type="ChEBI" id="CHEBI:15378"/>
        <dbReference type="ChEBI" id="CHEBI:28938"/>
        <dbReference type="ChEBI" id="CHEBI:30616"/>
        <dbReference type="ChEBI" id="CHEBI:33019"/>
        <dbReference type="ChEBI" id="CHEBI:57540"/>
        <dbReference type="ChEBI" id="CHEBI:58437"/>
        <dbReference type="ChEBI" id="CHEBI:456215"/>
        <dbReference type="EC" id="6.3.1.5"/>
    </reaction>
</comment>
<dbReference type="CDD" id="cd00553">
    <property type="entry name" value="NAD_synthase"/>
    <property type="match status" value="1"/>
</dbReference>
<dbReference type="SUPFAM" id="SSF52402">
    <property type="entry name" value="Adenine nucleotide alpha hydrolases-like"/>
    <property type="match status" value="1"/>
</dbReference>
<evidence type="ECO:0000259" key="11">
    <source>
        <dbReference type="Pfam" id="PF02540"/>
    </source>
</evidence>
<keyword evidence="6 8" id="KW-0460">Magnesium</keyword>
<dbReference type="GO" id="GO:0005524">
    <property type="term" value="F:ATP binding"/>
    <property type="evidence" value="ECO:0007669"/>
    <property type="project" value="UniProtKB-UniRule"/>
</dbReference>
<name>A0A075GMZ1_9ARCH</name>
<evidence type="ECO:0000256" key="6">
    <source>
        <dbReference type="ARBA" id="ARBA00022842"/>
    </source>
</evidence>
<evidence type="ECO:0000256" key="4">
    <source>
        <dbReference type="ARBA" id="ARBA00022741"/>
    </source>
</evidence>
<evidence type="ECO:0000256" key="5">
    <source>
        <dbReference type="ARBA" id="ARBA00022840"/>
    </source>
</evidence>
<evidence type="ECO:0000256" key="8">
    <source>
        <dbReference type="HAMAP-Rule" id="MF_00193"/>
    </source>
</evidence>
<sequence>MNQEILKKITNQDYNSISTRIQEGLKQKIEETNSKGVIFGLSGGIDSAAIAYLCNNIVKEKTLAVIMPDSKISPESETSDAIKIVDELGLDYKLLDINSIHKEFNMVLEPDDRALGNLRARIRMNILYYYANLKNLVTLGSSDKSEFNIGYFTKFGDGAADVLPIVSLYKTQVRGLARHLGIDENIVTKKSSPHLWPNHEAEHEIGVEYEQIDVILHCLIDKKLSLDDTANESQIDIKLVEKIHSMYKKSEHKRINPNAL</sequence>
<evidence type="ECO:0000313" key="12">
    <source>
        <dbReference type="EMBL" id="AIF03337.1"/>
    </source>
</evidence>
<comment type="similarity">
    <text evidence="1 8 9">Belongs to the NAD synthetase family.</text>
</comment>
<gene>
    <name evidence="8 12" type="primary">nadE</name>
</gene>
<comment type="pathway">
    <text evidence="8">Cofactor biosynthesis; NAD(+) biosynthesis; NAD(+) from deamido-NAD(+) (ammonia route): step 1/1.</text>
</comment>
<evidence type="ECO:0000256" key="9">
    <source>
        <dbReference type="RuleBase" id="RU003811"/>
    </source>
</evidence>
<feature type="binding site" description="in other chain" evidence="8">
    <location>
        <begin position="252"/>
        <end position="253"/>
    </location>
    <ligand>
        <name>deamido-NAD(+)</name>
        <dbReference type="ChEBI" id="CHEBI:58437"/>
        <note>ligand shared between two neighboring subunits</note>
    </ligand>
</feature>
<feature type="binding site" evidence="8">
    <location>
        <begin position="40"/>
        <end position="47"/>
    </location>
    <ligand>
        <name>ATP</name>
        <dbReference type="ChEBI" id="CHEBI:30616"/>
    </ligand>
</feature>
<comment type="caution">
    <text evidence="8">Lacks conserved residue(s) required for the propagation of feature annotation.</text>
</comment>
<organism evidence="12">
    <name type="scientific">uncultured marine thaumarchaeote KM3_164_C03</name>
    <dbReference type="NCBI Taxonomy" id="1456035"/>
    <lineage>
        <taxon>Archaea</taxon>
        <taxon>Nitrososphaerota</taxon>
        <taxon>environmental samples</taxon>
    </lineage>
</organism>
<dbReference type="InterPro" id="IPR014729">
    <property type="entry name" value="Rossmann-like_a/b/a_fold"/>
</dbReference>
<dbReference type="InterPro" id="IPR022310">
    <property type="entry name" value="NAD/GMP_synthase"/>
</dbReference>
<reference evidence="12" key="1">
    <citation type="journal article" date="2014" name="Genome Biol. Evol.">
        <title>Pangenome evidence for extensive interdomain horizontal transfer affecting lineage core and shell genes in uncultured planktonic thaumarchaeota and euryarchaeota.</title>
        <authorList>
            <person name="Deschamps P."/>
            <person name="Zivanovic Y."/>
            <person name="Moreira D."/>
            <person name="Rodriguez-Valera F."/>
            <person name="Lopez-Garcia P."/>
        </authorList>
    </citation>
    <scope>NUCLEOTIDE SEQUENCE</scope>
</reference>
<feature type="domain" description="NAD/GMP synthase" evidence="11">
    <location>
        <begin position="19"/>
        <end position="257"/>
    </location>
</feature>
<dbReference type="AlphaFoldDB" id="A0A075GMZ1"/>
<feature type="binding site" description="in other chain" evidence="8">
    <location>
        <position position="154"/>
    </location>
    <ligand>
        <name>deamido-NAD(+)</name>
        <dbReference type="ChEBI" id="CHEBI:58437"/>
        <note>ligand shared between two neighboring subunits</note>
    </ligand>
</feature>
<proteinExistence type="inferred from homology"/>
<evidence type="ECO:0000256" key="7">
    <source>
        <dbReference type="ARBA" id="ARBA00023027"/>
    </source>
</evidence>
<dbReference type="PANTHER" id="PTHR23090">
    <property type="entry name" value="NH 3 /GLUTAMINE-DEPENDENT NAD + SYNTHETASE"/>
    <property type="match status" value="1"/>
</dbReference>
<protein>
    <recommendedName>
        <fullName evidence="8 10">NH(3)-dependent NAD(+) synthetase</fullName>
        <ecNumber evidence="8 10">6.3.1.5</ecNumber>
    </recommendedName>
</protein>
<evidence type="ECO:0000256" key="2">
    <source>
        <dbReference type="ARBA" id="ARBA00022598"/>
    </source>
</evidence>
<keyword evidence="2 8" id="KW-0436">Ligase</keyword>
<dbReference type="EMBL" id="KF900677">
    <property type="protein sequence ID" value="AIF03337.1"/>
    <property type="molecule type" value="Genomic_DNA"/>
</dbReference>
<keyword evidence="3 8" id="KW-0479">Metal-binding</keyword>